<dbReference type="EMBL" id="SOSA01000253">
    <property type="protein sequence ID" value="THC93632.1"/>
    <property type="molecule type" value="Genomic_DNA"/>
</dbReference>
<name>A0A4S3JEN9_9EURO</name>
<accession>A0A4S3JEN9</accession>
<feature type="compositionally biased region" description="Basic and acidic residues" evidence="1">
    <location>
        <begin position="219"/>
        <end position="239"/>
    </location>
</feature>
<sequence length="262" mass="29068">MSLYLEPEELRDALNKLARDPFTEEMLSRRFREAYSPFEPAVQRHAGVEHDLRVPQMPDTPYSAYQKTPLPSVATGQTTFTPKCTVPDDLDKNKGLAAHTLETVGQMSLRERISTWRRSSCHGRYMSVATNGGVPSMPMADEYKGSPSVDQLEMPTAIASSYSCSDDGDCIHANGDIEVKGARASPIEKMTSIIPKANKTKKDSKQAYKTNNGAKAKRGREELPDVPHGSPDESHEPIDPKGFFTKRRRSARIAALEKKDSK</sequence>
<reference evidence="2 5" key="2">
    <citation type="submission" date="2019-08" db="EMBL/GenBank/DDBJ databases">
        <title>The genome sequence of a newly discovered highly antifungal drug resistant Aspergillus species, Aspergillus tanneri NIH 1004.</title>
        <authorList>
            <person name="Mounaud S."/>
            <person name="Singh I."/>
            <person name="Joardar V."/>
            <person name="Pakala S."/>
            <person name="Pakala S."/>
            <person name="Venepally P."/>
            <person name="Chung J.K."/>
            <person name="Losada L."/>
            <person name="Nierman W.C."/>
        </authorList>
    </citation>
    <scope>NUCLEOTIDE SEQUENCE [LARGE SCALE GENOMIC DNA]</scope>
    <source>
        <strain evidence="2 5">NIH1004</strain>
    </source>
</reference>
<evidence type="ECO:0000313" key="4">
    <source>
        <dbReference type="Proteomes" id="UP000308092"/>
    </source>
</evidence>
<dbReference type="Proteomes" id="UP000308092">
    <property type="component" value="Unassembled WGS sequence"/>
</dbReference>
<organism evidence="3 4">
    <name type="scientific">Aspergillus tanneri</name>
    <dbReference type="NCBI Taxonomy" id="1220188"/>
    <lineage>
        <taxon>Eukaryota</taxon>
        <taxon>Fungi</taxon>
        <taxon>Dikarya</taxon>
        <taxon>Ascomycota</taxon>
        <taxon>Pezizomycotina</taxon>
        <taxon>Eurotiomycetes</taxon>
        <taxon>Eurotiomycetidae</taxon>
        <taxon>Eurotiales</taxon>
        <taxon>Aspergillaceae</taxon>
        <taxon>Aspergillus</taxon>
        <taxon>Aspergillus subgen. Circumdati</taxon>
    </lineage>
</organism>
<keyword evidence="4" id="KW-1185">Reference proteome</keyword>
<gene>
    <name evidence="2" type="ORF">ATNIH1004_008741</name>
    <name evidence="3" type="ORF">EYZ11_006882</name>
</gene>
<dbReference type="VEuPathDB" id="FungiDB:EYZ11_006882"/>
<evidence type="ECO:0000313" key="3">
    <source>
        <dbReference type="EMBL" id="THC93632.1"/>
    </source>
</evidence>
<feature type="region of interest" description="Disordered" evidence="1">
    <location>
        <begin position="194"/>
        <end position="262"/>
    </location>
</feature>
<protein>
    <submittedName>
        <fullName evidence="3">Uncharacterized protein</fullName>
    </submittedName>
</protein>
<comment type="caution">
    <text evidence="3">The sequence shown here is derived from an EMBL/GenBank/DDBJ whole genome shotgun (WGS) entry which is preliminary data.</text>
</comment>
<dbReference type="OrthoDB" id="4458478at2759"/>
<dbReference type="GeneID" id="54331443"/>
<evidence type="ECO:0000313" key="5">
    <source>
        <dbReference type="Proteomes" id="UP000324241"/>
    </source>
</evidence>
<dbReference type="RefSeq" id="XP_033423898.1">
    <property type="nucleotide sequence ID" value="XM_033573346.1"/>
</dbReference>
<evidence type="ECO:0000313" key="2">
    <source>
        <dbReference type="EMBL" id="KAA8644537.1"/>
    </source>
</evidence>
<dbReference type="AlphaFoldDB" id="A0A4S3JEN9"/>
<dbReference type="EMBL" id="QUQM01000006">
    <property type="protein sequence ID" value="KAA8644537.1"/>
    <property type="molecule type" value="Genomic_DNA"/>
</dbReference>
<dbReference type="Proteomes" id="UP000324241">
    <property type="component" value="Unassembled WGS sequence"/>
</dbReference>
<evidence type="ECO:0000256" key="1">
    <source>
        <dbReference type="SAM" id="MobiDB-lite"/>
    </source>
</evidence>
<reference evidence="3 4" key="1">
    <citation type="submission" date="2019-03" db="EMBL/GenBank/DDBJ databases">
        <title>The genome sequence of a newly discovered highly antifungal drug resistant Aspergillus species, Aspergillus tanneri NIH 1004.</title>
        <authorList>
            <person name="Mounaud S."/>
            <person name="Singh I."/>
            <person name="Joardar V."/>
            <person name="Pakala S."/>
            <person name="Pakala S."/>
            <person name="Venepally P."/>
            <person name="Hoover J."/>
            <person name="Nierman W."/>
            <person name="Chung J."/>
            <person name="Losada L."/>
        </authorList>
    </citation>
    <scope>NUCLEOTIDE SEQUENCE [LARGE SCALE GENOMIC DNA]</scope>
    <source>
        <strain evidence="3 4">NIH1004</strain>
    </source>
</reference>
<proteinExistence type="predicted"/>